<dbReference type="Pfam" id="PF14432">
    <property type="entry name" value="DYW_deaminase"/>
    <property type="match status" value="1"/>
</dbReference>
<dbReference type="FunFam" id="1.25.40.10:FF:000725">
    <property type="entry name" value="Pentatricopeptide repeat-containing protein At3g63370, chloroplastic"/>
    <property type="match status" value="1"/>
</dbReference>
<feature type="repeat" description="PPR" evidence="7">
    <location>
        <begin position="700"/>
        <end position="730"/>
    </location>
</feature>
<dbReference type="PANTHER" id="PTHR47926:SF377">
    <property type="entry name" value="OS04G0469400 PROTEIN"/>
    <property type="match status" value="1"/>
</dbReference>
<protein>
    <recommendedName>
        <fullName evidence="8">DYW domain-containing protein</fullName>
    </recommendedName>
</protein>
<feature type="repeat" description="PPR" evidence="7">
    <location>
        <begin position="464"/>
        <end position="498"/>
    </location>
</feature>
<evidence type="ECO:0000256" key="7">
    <source>
        <dbReference type="PROSITE-ProRule" id="PRU00708"/>
    </source>
</evidence>
<comment type="subcellular location">
    <subcellularLocation>
        <location evidence="1">Plastid</location>
        <location evidence="1">Chloroplast</location>
    </subcellularLocation>
</comment>
<dbReference type="Pfam" id="PF01535">
    <property type="entry name" value="PPR"/>
    <property type="match status" value="5"/>
</dbReference>
<sequence>MNLLSCGPNPPFLPCSSSSKPRVFMALQHYHSTSPTPFSAFNNNPPLPTSKFPQKPFNLHSLKEKCKQGLLKEAFLSFTKLITHQNPSRVISLDEAYSSILDLCATRNSVAQAQQLHAHIITSNLVSDSVFLSTKLVFMYGKCGHLSHAQKVFDEMPQRTVFTWNAMIGGCVANGRPFQAVDLYREMRASGVALDAHTFPSVLKACGLLGNLDCGSEIHGFAVKCGFDSTVFVVNSLVAMYTKCDRIDEARLLFDRMIDEKDIVSWNSIISAYSANGQSREAIQIFREMSKAGVAVNSYTIVGALQACEDPSFVKLGEEIHGVILKAGQQLELYVANALLVMYSSCGRIDEALRIFHGINEKDNVSWNSMLSGFIQNELYSEAVEFFHEMCEMGLKIDEVSVISVLSALARLGNLSNGMEVHACAVKHGLVSNLQVGNTLMDMYAKCGNVSYMGRVFYNMPYKDFISWTTVIAGNAQNSSYLEALELFRKVQSEGIKVDCMMIGSILLACGGLKSVSHAKQIHNYIIRRGLFDLVLENSLVDVYGECGETNYASLMFETIENKDVVSWTSMVSSFSRNGLANEALGLFHRMGEAGIELDVVALLSALSAAASLSTLKAGKEVHGLLIRKGFPLERSSASSLIDMYARCGTVENACKIIDHVGNRDIVLYTSMINAYGMHGQGKKAISLFEKMISSGLVPDHITYLALLYACSHSGLMDEGREFFRTMESDYKLEPWPEHYACVVDLLGRANCVDDAYNFVKDMPIEPPSVVWCALLGACRVHSNYEIGEIAARKLLEIEPQNPGNHVLVSNVFAAMGRWKDVDEVRMRMRSLGMKKNPACSWIEIGNKIHAFMVQDKSHPQSIEIYSKVSQITERLENEGGYLADTKFVLHNMTDEEKKKMLYGHSERLAIAYALIVTSPGVPIRITKNLRVCGDCHTFTKLVSKFFEREIIVRDANRFHHFKNGRCSCGDFW</sequence>
<feature type="repeat" description="PPR" evidence="7">
    <location>
        <begin position="262"/>
        <end position="296"/>
    </location>
</feature>
<evidence type="ECO:0000313" key="9">
    <source>
        <dbReference type="EMBL" id="KAK9137476.1"/>
    </source>
</evidence>
<dbReference type="FunFam" id="1.25.40.10:FF:000341">
    <property type="entry name" value="Pentatricopeptide repeat-containing protein chloroplastic"/>
    <property type="match status" value="1"/>
</dbReference>
<dbReference type="Pfam" id="PF20431">
    <property type="entry name" value="E_motif"/>
    <property type="match status" value="1"/>
</dbReference>
<evidence type="ECO:0000313" key="10">
    <source>
        <dbReference type="Proteomes" id="UP001417504"/>
    </source>
</evidence>
<evidence type="ECO:0000259" key="8">
    <source>
        <dbReference type="Pfam" id="PF14432"/>
    </source>
</evidence>
<dbReference type="Proteomes" id="UP001417504">
    <property type="component" value="Unassembled WGS sequence"/>
</dbReference>
<keyword evidence="3" id="KW-0150">Chloroplast</keyword>
<dbReference type="Pfam" id="PF13041">
    <property type="entry name" value="PPR_2"/>
    <property type="match status" value="4"/>
</dbReference>
<dbReference type="PROSITE" id="PS51375">
    <property type="entry name" value="PPR"/>
    <property type="match status" value="7"/>
</dbReference>
<dbReference type="InterPro" id="IPR011990">
    <property type="entry name" value="TPR-like_helical_dom_sf"/>
</dbReference>
<dbReference type="PANTHER" id="PTHR47926">
    <property type="entry name" value="PENTATRICOPEPTIDE REPEAT-CONTAINING PROTEIN"/>
    <property type="match status" value="1"/>
</dbReference>
<keyword evidence="10" id="KW-1185">Reference proteome</keyword>
<proteinExistence type="inferred from homology"/>
<reference evidence="9 10" key="1">
    <citation type="submission" date="2024-01" db="EMBL/GenBank/DDBJ databases">
        <title>Genome assemblies of Stephania.</title>
        <authorList>
            <person name="Yang L."/>
        </authorList>
    </citation>
    <scope>NUCLEOTIDE SEQUENCE [LARGE SCALE GENOMIC DNA]</scope>
    <source>
        <strain evidence="9">QJT</strain>
        <tissue evidence="9">Leaf</tissue>
    </source>
</reference>
<dbReference type="InterPro" id="IPR046960">
    <property type="entry name" value="PPR_At4g14850-like_plant"/>
</dbReference>
<name>A0AAP0JPN8_9MAGN</name>
<dbReference type="GO" id="GO:0009451">
    <property type="term" value="P:RNA modification"/>
    <property type="evidence" value="ECO:0007669"/>
    <property type="project" value="InterPro"/>
</dbReference>
<dbReference type="FunFam" id="1.25.40.10:FF:000144">
    <property type="entry name" value="Pentatricopeptide repeat-containing protein, mitochondrial"/>
    <property type="match status" value="1"/>
</dbReference>
<feature type="domain" description="DYW" evidence="8">
    <location>
        <begin position="881"/>
        <end position="973"/>
    </location>
</feature>
<keyword evidence="6" id="KW-0809">Transit peptide</keyword>
<dbReference type="FunFam" id="1.25.40.10:FF:000395">
    <property type="entry name" value="Pentatricopeptide repeat-containing protein chloroplastic"/>
    <property type="match status" value="1"/>
</dbReference>
<organism evidence="9 10">
    <name type="scientific">Stephania japonica</name>
    <dbReference type="NCBI Taxonomy" id="461633"/>
    <lineage>
        <taxon>Eukaryota</taxon>
        <taxon>Viridiplantae</taxon>
        <taxon>Streptophyta</taxon>
        <taxon>Embryophyta</taxon>
        <taxon>Tracheophyta</taxon>
        <taxon>Spermatophyta</taxon>
        <taxon>Magnoliopsida</taxon>
        <taxon>Ranunculales</taxon>
        <taxon>Menispermaceae</taxon>
        <taxon>Menispermoideae</taxon>
        <taxon>Cissampelideae</taxon>
        <taxon>Stephania</taxon>
    </lineage>
</organism>
<dbReference type="GO" id="GO:0003723">
    <property type="term" value="F:RNA binding"/>
    <property type="evidence" value="ECO:0007669"/>
    <property type="project" value="InterPro"/>
</dbReference>
<dbReference type="InterPro" id="IPR046848">
    <property type="entry name" value="E_motif"/>
</dbReference>
<dbReference type="NCBIfam" id="TIGR00756">
    <property type="entry name" value="PPR"/>
    <property type="match status" value="5"/>
</dbReference>
<keyword evidence="4" id="KW-0934">Plastid</keyword>
<dbReference type="Gene3D" id="1.25.40.10">
    <property type="entry name" value="Tetratricopeptide repeat domain"/>
    <property type="match status" value="6"/>
</dbReference>
<feature type="repeat" description="PPR" evidence="7">
    <location>
        <begin position="564"/>
        <end position="598"/>
    </location>
</feature>
<evidence type="ECO:0000256" key="6">
    <source>
        <dbReference type="ARBA" id="ARBA00022946"/>
    </source>
</evidence>
<evidence type="ECO:0000256" key="4">
    <source>
        <dbReference type="ARBA" id="ARBA00022640"/>
    </source>
</evidence>
<feature type="repeat" description="PPR" evidence="7">
    <location>
        <begin position="665"/>
        <end position="699"/>
    </location>
</feature>
<dbReference type="AlphaFoldDB" id="A0AAP0JPN8"/>
<evidence type="ECO:0000256" key="2">
    <source>
        <dbReference type="ARBA" id="ARBA00006643"/>
    </source>
</evidence>
<comment type="similarity">
    <text evidence="2">Belongs to the PPR family. PCMP-H subfamily.</text>
</comment>
<evidence type="ECO:0000256" key="1">
    <source>
        <dbReference type="ARBA" id="ARBA00004229"/>
    </source>
</evidence>
<evidence type="ECO:0000256" key="5">
    <source>
        <dbReference type="ARBA" id="ARBA00022737"/>
    </source>
</evidence>
<dbReference type="FunFam" id="1.25.40.10:FF:000073">
    <property type="entry name" value="Pentatricopeptide repeat-containing protein chloroplastic"/>
    <property type="match status" value="2"/>
</dbReference>
<accession>A0AAP0JPN8</accession>
<dbReference type="InterPro" id="IPR032867">
    <property type="entry name" value="DYW_dom"/>
</dbReference>
<dbReference type="GO" id="GO:0008270">
    <property type="term" value="F:zinc ion binding"/>
    <property type="evidence" value="ECO:0007669"/>
    <property type="project" value="InterPro"/>
</dbReference>
<dbReference type="EMBL" id="JBBNAE010000003">
    <property type="protein sequence ID" value="KAK9137476.1"/>
    <property type="molecule type" value="Genomic_DNA"/>
</dbReference>
<keyword evidence="5" id="KW-0677">Repeat</keyword>
<dbReference type="FunFam" id="1.25.40.10:FF:000366">
    <property type="entry name" value="Pentatricopeptide (PPR) repeat-containing protein"/>
    <property type="match status" value="1"/>
</dbReference>
<dbReference type="InterPro" id="IPR002885">
    <property type="entry name" value="PPR_rpt"/>
</dbReference>
<feature type="repeat" description="PPR" evidence="7">
    <location>
        <begin position="160"/>
        <end position="194"/>
    </location>
</feature>
<dbReference type="InterPro" id="IPR046849">
    <property type="entry name" value="E2_motif"/>
</dbReference>
<gene>
    <name evidence="9" type="ORF">Sjap_008070</name>
</gene>
<comment type="caution">
    <text evidence="9">The sequence shown here is derived from an EMBL/GenBank/DDBJ whole genome shotgun (WGS) entry which is preliminary data.</text>
</comment>
<evidence type="ECO:0000256" key="3">
    <source>
        <dbReference type="ARBA" id="ARBA00022528"/>
    </source>
</evidence>
<dbReference type="Pfam" id="PF20430">
    <property type="entry name" value="Eplus_motif"/>
    <property type="match status" value="1"/>
</dbReference>
<feature type="repeat" description="PPR" evidence="7">
    <location>
        <begin position="363"/>
        <end position="397"/>
    </location>
</feature>
<dbReference type="GO" id="GO:0009507">
    <property type="term" value="C:chloroplast"/>
    <property type="evidence" value="ECO:0007669"/>
    <property type="project" value="UniProtKB-SubCell"/>
</dbReference>